<dbReference type="AlphaFoldDB" id="A0A9N7TKV9"/>
<gene>
    <name evidence="1" type="ORF">PLEPLA_LOCUS1591</name>
</gene>
<keyword evidence="2" id="KW-1185">Reference proteome</keyword>
<sequence>MKNRARGRECDPFTIYVHHNHPMGHIDRSLQIHKPRKRGTWLFHLYAGCGGSPENVKDMLNYAKEASAFCLVATNSPSAGTLAQFMTLHIQRRAALSRGRRFNSH</sequence>
<evidence type="ECO:0000313" key="2">
    <source>
        <dbReference type="Proteomes" id="UP001153269"/>
    </source>
</evidence>
<evidence type="ECO:0000313" key="1">
    <source>
        <dbReference type="EMBL" id="CAB1413888.1"/>
    </source>
</evidence>
<accession>A0A9N7TKV9</accession>
<organism evidence="1 2">
    <name type="scientific">Pleuronectes platessa</name>
    <name type="common">European plaice</name>
    <dbReference type="NCBI Taxonomy" id="8262"/>
    <lineage>
        <taxon>Eukaryota</taxon>
        <taxon>Metazoa</taxon>
        <taxon>Chordata</taxon>
        <taxon>Craniata</taxon>
        <taxon>Vertebrata</taxon>
        <taxon>Euteleostomi</taxon>
        <taxon>Actinopterygii</taxon>
        <taxon>Neopterygii</taxon>
        <taxon>Teleostei</taxon>
        <taxon>Neoteleostei</taxon>
        <taxon>Acanthomorphata</taxon>
        <taxon>Carangaria</taxon>
        <taxon>Pleuronectiformes</taxon>
        <taxon>Pleuronectoidei</taxon>
        <taxon>Pleuronectidae</taxon>
        <taxon>Pleuronectes</taxon>
    </lineage>
</organism>
<reference evidence="1" key="1">
    <citation type="submission" date="2020-03" db="EMBL/GenBank/DDBJ databases">
        <authorList>
            <person name="Weist P."/>
        </authorList>
    </citation>
    <scope>NUCLEOTIDE SEQUENCE</scope>
</reference>
<dbReference type="EMBL" id="CADEAL010000076">
    <property type="protein sequence ID" value="CAB1413888.1"/>
    <property type="molecule type" value="Genomic_DNA"/>
</dbReference>
<proteinExistence type="predicted"/>
<dbReference type="Proteomes" id="UP001153269">
    <property type="component" value="Unassembled WGS sequence"/>
</dbReference>
<name>A0A9N7TKV9_PLEPL</name>
<protein>
    <submittedName>
        <fullName evidence="1">Uncharacterized protein</fullName>
    </submittedName>
</protein>
<comment type="caution">
    <text evidence="1">The sequence shown here is derived from an EMBL/GenBank/DDBJ whole genome shotgun (WGS) entry which is preliminary data.</text>
</comment>